<protein>
    <submittedName>
        <fullName evidence="4">Phospholipase</fullName>
    </submittedName>
</protein>
<evidence type="ECO:0000259" key="3">
    <source>
        <dbReference type="Pfam" id="PF02230"/>
    </source>
</evidence>
<dbReference type="RefSeq" id="WP_104812416.1">
    <property type="nucleotide sequence ID" value="NZ_MQUB01000001.1"/>
</dbReference>
<evidence type="ECO:0000256" key="2">
    <source>
        <dbReference type="ARBA" id="ARBA00022801"/>
    </source>
</evidence>
<dbReference type="Pfam" id="PF02230">
    <property type="entry name" value="Abhydrolase_2"/>
    <property type="match status" value="1"/>
</dbReference>
<dbReference type="Gene3D" id="3.40.50.1820">
    <property type="entry name" value="alpha/beta hydrolase"/>
    <property type="match status" value="1"/>
</dbReference>
<accession>A0A2S7KPE4</accession>
<keyword evidence="2" id="KW-0378">Hydrolase</keyword>
<dbReference type="SUPFAM" id="SSF53474">
    <property type="entry name" value="alpha/beta-Hydrolases"/>
    <property type="match status" value="1"/>
</dbReference>
<feature type="domain" description="Phospholipase/carboxylesterase/thioesterase" evidence="3">
    <location>
        <begin position="17"/>
        <end position="211"/>
    </location>
</feature>
<comment type="similarity">
    <text evidence="1">Belongs to the AB hydrolase superfamily. AB hydrolase 2 family.</text>
</comment>
<comment type="caution">
    <text evidence="4">The sequence shown here is derived from an EMBL/GenBank/DDBJ whole genome shotgun (WGS) entry which is preliminary data.</text>
</comment>
<keyword evidence="5" id="KW-1185">Reference proteome</keyword>
<dbReference type="EMBL" id="MQUB01000001">
    <property type="protein sequence ID" value="PQB04491.1"/>
    <property type="molecule type" value="Genomic_DNA"/>
</dbReference>
<dbReference type="InterPro" id="IPR050565">
    <property type="entry name" value="LYPA1-2/EST-like"/>
</dbReference>
<reference evidence="4 5" key="1">
    <citation type="submission" date="2016-11" db="EMBL/GenBank/DDBJ databases">
        <title>Trade-off between light-utilization and light-protection in marine flavobacteria.</title>
        <authorList>
            <person name="Kumagai Y."/>
        </authorList>
    </citation>
    <scope>NUCLEOTIDE SEQUENCE [LARGE SCALE GENOMIC DNA]</scope>
    <source>
        <strain evidence="4 5">NBRC 107741</strain>
    </source>
</reference>
<dbReference type="PANTHER" id="PTHR10655:SF17">
    <property type="entry name" value="LYSOPHOSPHOLIPASE-LIKE PROTEIN 1"/>
    <property type="match status" value="1"/>
</dbReference>
<dbReference type="InterPro" id="IPR003140">
    <property type="entry name" value="PLipase/COase/thioEstase"/>
</dbReference>
<dbReference type="AlphaFoldDB" id="A0A2S7KPE4"/>
<dbReference type="OrthoDB" id="9795555at2"/>
<organism evidence="4 5">
    <name type="scientific">Aureitalea marina</name>
    <dbReference type="NCBI Taxonomy" id="930804"/>
    <lineage>
        <taxon>Bacteria</taxon>
        <taxon>Pseudomonadati</taxon>
        <taxon>Bacteroidota</taxon>
        <taxon>Flavobacteriia</taxon>
        <taxon>Flavobacteriales</taxon>
        <taxon>Flavobacteriaceae</taxon>
        <taxon>Aureitalea</taxon>
    </lineage>
</organism>
<evidence type="ECO:0000313" key="4">
    <source>
        <dbReference type="EMBL" id="PQB04491.1"/>
    </source>
</evidence>
<evidence type="ECO:0000313" key="5">
    <source>
        <dbReference type="Proteomes" id="UP000239800"/>
    </source>
</evidence>
<evidence type="ECO:0000256" key="1">
    <source>
        <dbReference type="ARBA" id="ARBA00006499"/>
    </source>
</evidence>
<dbReference type="GO" id="GO:0016787">
    <property type="term" value="F:hydrolase activity"/>
    <property type="evidence" value="ECO:0007669"/>
    <property type="project" value="UniProtKB-KW"/>
</dbReference>
<sequence>MILQYLHRPAKNKVGSSPSIFLLHGYGSNEEDLFSFASELPEHYEIFSFQAPIPMVPFGYAWYSIYFDQDDGKFSDDEQAKTSAQAVLENIDQLVQKYDLDPERVTLVGFSQGAILSLALGLNHPDRIWRVAAMSGYLNTALLTEDRSTLKYDQLRIFASHGQVDQVIPVLWARKTQPWLENESIISEYHEYPVGHGVAPQNFYDLLDWLKRTY</sequence>
<name>A0A2S7KPE4_9FLAO</name>
<dbReference type="InterPro" id="IPR029058">
    <property type="entry name" value="AB_hydrolase_fold"/>
</dbReference>
<dbReference type="Proteomes" id="UP000239800">
    <property type="component" value="Unassembled WGS sequence"/>
</dbReference>
<proteinExistence type="inferred from homology"/>
<dbReference type="PANTHER" id="PTHR10655">
    <property type="entry name" value="LYSOPHOSPHOLIPASE-RELATED"/>
    <property type="match status" value="1"/>
</dbReference>
<gene>
    <name evidence="4" type="ORF">BST85_05935</name>
</gene>